<dbReference type="NCBIfam" id="TIGR00741">
    <property type="entry name" value="yfiA"/>
    <property type="match status" value="1"/>
</dbReference>
<dbReference type="eggNOG" id="COG1544">
    <property type="taxonomic scope" value="Bacteria"/>
</dbReference>
<dbReference type="PATRIC" id="fig|1208920.3.peg.625"/>
<sequence length="107" mass="12464">MDLNIIGRNVEITAAMHEYISKKLNNTTLLRIDKELHISVSVYIEHSQHNIEINIRHISKTILHCKSSDTNLYDAIDNLAEKVDRQLVKLKEKEKEKYLLVIIKSII</sequence>
<dbReference type="InterPro" id="IPR036567">
    <property type="entry name" value="RHF-like"/>
</dbReference>
<dbReference type="OrthoDB" id="9795980at2"/>
<accession>M1LSV4</accession>
<name>M1LSV4_9PROT</name>
<dbReference type="InterPro" id="IPR003489">
    <property type="entry name" value="RHF/RaiA"/>
</dbReference>
<dbReference type="KEGG" id="kon:CONE_0081"/>
<reference evidence="1 2" key="1">
    <citation type="journal article" date="2013" name="Genome Biol. Evol.">
        <title>Genome evolution and phylogenomic analysis of candidatus kinetoplastibacterium, the betaproteobacterial endosymbionts of strigomonas and angomonas.</title>
        <authorList>
            <person name="Alves J.M."/>
            <person name="Serrano M.G."/>
            <person name="Maia da Silva F."/>
            <person name="Voegtly L.J."/>
            <person name="Matveyev A.V."/>
            <person name="Teixeira M.M."/>
            <person name="Camargo E.P."/>
            <person name="Buck G.A."/>
        </authorList>
    </citation>
    <scope>NUCLEOTIDE SEQUENCE [LARGE SCALE GENOMIC DNA]</scope>
    <source>
        <strain evidence="1 2">TCC290E</strain>
    </source>
</reference>
<dbReference type="AlphaFoldDB" id="M1LSV4"/>
<dbReference type="RefSeq" id="WP_015397312.1">
    <property type="nucleotide sequence ID" value="NC_020299.1"/>
</dbReference>
<proteinExistence type="predicted"/>
<organism evidence="1 2">
    <name type="scientific">Candidatus Kinetoplastidibacterium stringomonadis TCC290E</name>
    <dbReference type="NCBI Taxonomy" id="1208920"/>
    <lineage>
        <taxon>Bacteria</taxon>
        <taxon>Pseudomonadati</taxon>
        <taxon>Pseudomonadota</taxon>
        <taxon>Betaproteobacteria</taxon>
        <taxon>Candidatus Kinetoplastidibacterium</taxon>
    </lineage>
</organism>
<dbReference type="HOGENOM" id="CLU_071472_3_1_4"/>
<protein>
    <submittedName>
        <fullName evidence="1">Putative sigma-54 modulation protein</fullName>
    </submittedName>
</protein>
<dbReference type="Proteomes" id="UP000011541">
    <property type="component" value="Chromosome"/>
</dbReference>
<dbReference type="SUPFAM" id="SSF69754">
    <property type="entry name" value="Ribosome binding protein Y (YfiA homologue)"/>
    <property type="match status" value="1"/>
</dbReference>
<dbReference type="Gene3D" id="3.30.160.100">
    <property type="entry name" value="Ribosome hibernation promotion factor-like"/>
    <property type="match status" value="1"/>
</dbReference>
<evidence type="ECO:0000313" key="2">
    <source>
        <dbReference type="Proteomes" id="UP000011541"/>
    </source>
</evidence>
<keyword evidence="2" id="KW-1185">Reference proteome</keyword>
<dbReference type="EMBL" id="CP003805">
    <property type="protein sequence ID" value="AGF48627.1"/>
    <property type="molecule type" value="Genomic_DNA"/>
</dbReference>
<dbReference type="Pfam" id="PF02482">
    <property type="entry name" value="Ribosomal_S30AE"/>
    <property type="match status" value="1"/>
</dbReference>
<gene>
    <name evidence="1" type="ORF">CONE_0081</name>
</gene>
<dbReference type="STRING" id="1208920.CONE_0081"/>
<evidence type="ECO:0000313" key="1">
    <source>
        <dbReference type="EMBL" id="AGF48627.1"/>
    </source>
</evidence>